<comment type="caution">
    <text evidence="2">The sequence shown here is derived from an EMBL/GenBank/DDBJ whole genome shotgun (WGS) entry which is preliminary data.</text>
</comment>
<dbReference type="AlphaFoldDB" id="A0A816H4X8"/>
<proteinExistence type="predicted"/>
<gene>
    <name evidence="2" type="ORF">XAT740_LOCUS60665</name>
</gene>
<evidence type="ECO:0000313" key="3">
    <source>
        <dbReference type="Proteomes" id="UP000663828"/>
    </source>
</evidence>
<feature type="region of interest" description="Disordered" evidence="1">
    <location>
        <begin position="30"/>
        <end position="51"/>
    </location>
</feature>
<keyword evidence="3" id="KW-1185">Reference proteome</keyword>
<evidence type="ECO:0000313" key="2">
    <source>
        <dbReference type="EMBL" id="CAF1681548.1"/>
    </source>
</evidence>
<feature type="region of interest" description="Disordered" evidence="1">
    <location>
        <begin position="166"/>
        <end position="222"/>
    </location>
</feature>
<feature type="compositionally biased region" description="Low complexity" evidence="1">
    <location>
        <begin position="166"/>
        <end position="192"/>
    </location>
</feature>
<organism evidence="2 3">
    <name type="scientific">Adineta ricciae</name>
    <name type="common">Rotifer</name>
    <dbReference type="NCBI Taxonomy" id="249248"/>
    <lineage>
        <taxon>Eukaryota</taxon>
        <taxon>Metazoa</taxon>
        <taxon>Spiralia</taxon>
        <taxon>Gnathifera</taxon>
        <taxon>Rotifera</taxon>
        <taxon>Eurotatoria</taxon>
        <taxon>Bdelloidea</taxon>
        <taxon>Adinetida</taxon>
        <taxon>Adinetidae</taxon>
        <taxon>Adineta</taxon>
    </lineage>
</organism>
<protein>
    <submittedName>
        <fullName evidence="2">Uncharacterized protein</fullName>
    </submittedName>
</protein>
<dbReference type="Proteomes" id="UP000663828">
    <property type="component" value="Unassembled WGS sequence"/>
</dbReference>
<feature type="compositionally biased region" description="Polar residues" evidence="1">
    <location>
        <begin position="193"/>
        <end position="222"/>
    </location>
</feature>
<evidence type="ECO:0000256" key="1">
    <source>
        <dbReference type="SAM" id="MobiDB-lite"/>
    </source>
</evidence>
<feature type="compositionally biased region" description="Polar residues" evidence="1">
    <location>
        <begin position="78"/>
        <end position="87"/>
    </location>
</feature>
<sequence length="222" mass="24485">MNLVSKPTENQFNSRGQDVLPLTFRLFPQRSDSVDNRAPPSNNGLQRHLSQQDIVNPPDSEILDFQTIPTSPFRLFGSTTSVSNSNPVKKHSATDKVRRKRAPKTDDNSDGQKVKRRKSDMNMSQSKQQQTEPVVSTMLLQSSAEKKYSTETNKNVANYREIGFSPASSAQSDSCSNSNHTSESSSISTVNSKLTQTEITGSINSASSELDAKNSQIQSLTR</sequence>
<feature type="compositionally biased region" description="Basic and acidic residues" evidence="1">
    <location>
        <begin position="103"/>
        <end position="113"/>
    </location>
</feature>
<dbReference type="EMBL" id="CAJNOR010015195">
    <property type="protein sequence ID" value="CAF1681548.1"/>
    <property type="molecule type" value="Genomic_DNA"/>
</dbReference>
<feature type="compositionally biased region" description="Polar residues" evidence="1">
    <location>
        <begin position="121"/>
        <end position="135"/>
    </location>
</feature>
<feature type="compositionally biased region" description="Polar residues" evidence="1">
    <location>
        <begin position="39"/>
        <end position="51"/>
    </location>
</feature>
<name>A0A816H4X8_ADIRI</name>
<accession>A0A816H4X8</accession>
<reference evidence="2" key="1">
    <citation type="submission" date="2021-02" db="EMBL/GenBank/DDBJ databases">
        <authorList>
            <person name="Nowell W R."/>
        </authorList>
    </citation>
    <scope>NUCLEOTIDE SEQUENCE</scope>
</reference>
<feature type="region of interest" description="Disordered" evidence="1">
    <location>
        <begin position="78"/>
        <end position="135"/>
    </location>
</feature>
<feature type="non-terminal residue" evidence="2">
    <location>
        <position position="1"/>
    </location>
</feature>